<dbReference type="PANTHER" id="PTHR30055">
    <property type="entry name" value="HTH-TYPE TRANSCRIPTIONAL REGULATOR RUTR"/>
    <property type="match status" value="1"/>
</dbReference>
<keyword evidence="3" id="KW-0804">Transcription</keyword>
<feature type="domain" description="HTH tetR-type" evidence="5">
    <location>
        <begin position="12"/>
        <end position="72"/>
    </location>
</feature>
<name>A0A9X3EZU7_9BACT</name>
<keyword evidence="1" id="KW-0805">Transcription regulation</keyword>
<dbReference type="Pfam" id="PF14246">
    <property type="entry name" value="TetR_C_7"/>
    <property type="match status" value="1"/>
</dbReference>
<organism evidence="6 7">
    <name type="scientific">Nannocystis pusilla</name>
    <dbReference type="NCBI Taxonomy" id="889268"/>
    <lineage>
        <taxon>Bacteria</taxon>
        <taxon>Pseudomonadati</taxon>
        <taxon>Myxococcota</taxon>
        <taxon>Polyangia</taxon>
        <taxon>Nannocystales</taxon>
        <taxon>Nannocystaceae</taxon>
        <taxon>Nannocystis</taxon>
    </lineage>
</organism>
<dbReference type="PROSITE" id="PS50977">
    <property type="entry name" value="HTH_TETR_2"/>
    <property type="match status" value="1"/>
</dbReference>
<keyword evidence="2 4" id="KW-0238">DNA-binding</keyword>
<comment type="caution">
    <text evidence="6">The sequence shown here is derived from an EMBL/GenBank/DDBJ whole genome shotgun (WGS) entry which is preliminary data.</text>
</comment>
<accession>A0A9X3EZU7</accession>
<dbReference type="PROSITE" id="PS01081">
    <property type="entry name" value="HTH_TETR_1"/>
    <property type="match status" value="1"/>
</dbReference>
<sequence>MTAAKPTREGSAHKRAAILGAARGLFLAEGFDRTSVDAIALRAGVSKRTLYDYFGDKQALLIAVVDHAADSLMAAIRRTMAETLTEVTDLHAALLDFSLRIATETFGSVDYLALMRLVTNESGHLPQLRDTLMTNAPEEAIAARLAEFGRQGALDVPNPRVAADHLVALTFLLAINSLGSTISADDPRLRSILDEGVRAFLRAYAPRPRAAL</sequence>
<proteinExistence type="predicted"/>
<dbReference type="EMBL" id="JAPNKE010000002">
    <property type="protein sequence ID" value="MCY1013444.1"/>
    <property type="molecule type" value="Genomic_DNA"/>
</dbReference>
<dbReference type="InterPro" id="IPR050109">
    <property type="entry name" value="HTH-type_TetR-like_transc_reg"/>
</dbReference>
<protein>
    <submittedName>
        <fullName evidence="6">TetR/AcrR family transcriptional regulator</fullName>
    </submittedName>
</protein>
<reference evidence="6" key="1">
    <citation type="submission" date="2022-11" db="EMBL/GenBank/DDBJ databases">
        <title>Minimal conservation of predation-associated metabolite biosynthetic gene clusters underscores biosynthetic potential of Myxococcota including descriptions for ten novel species: Archangium lansinium sp. nov., Myxococcus landrumus sp. nov., Nannocystis bai.</title>
        <authorList>
            <person name="Ahearne A."/>
            <person name="Stevens C."/>
            <person name="Phillips K."/>
        </authorList>
    </citation>
    <scope>NUCLEOTIDE SEQUENCE</scope>
    <source>
        <strain evidence="6">Na p29</strain>
    </source>
</reference>
<evidence type="ECO:0000313" key="7">
    <source>
        <dbReference type="Proteomes" id="UP001150924"/>
    </source>
</evidence>
<dbReference type="Gene3D" id="1.10.357.10">
    <property type="entry name" value="Tetracycline Repressor, domain 2"/>
    <property type="match status" value="1"/>
</dbReference>
<dbReference type="GO" id="GO:0003700">
    <property type="term" value="F:DNA-binding transcription factor activity"/>
    <property type="evidence" value="ECO:0007669"/>
    <property type="project" value="TreeGrafter"/>
</dbReference>
<evidence type="ECO:0000256" key="1">
    <source>
        <dbReference type="ARBA" id="ARBA00023015"/>
    </source>
</evidence>
<dbReference type="Pfam" id="PF00440">
    <property type="entry name" value="TetR_N"/>
    <property type="match status" value="1"/>
</dbReference>
<feature type="DNA-binding region" description="H-T-H motif" evidence="4">
    <location>
        <begin position="35"/>
        <end position="54"/>
    </location>
</feature>
<dbReference type="InterPro" id="IPR009057">
    <property type="entry name" value="Homeodomain-like_sf"/>
</dbReference>
<dbReference type="InterPro" id="IPR039536">
    <property type="entry name" value="TetR_C_Proteobacteria"/>
</dbReference>
<dbReference type="PANTHER" id="PTHR30055:SF146">
    <property type="entry name" value="HTH-TYPE TRANSCRIPTIONAL DUAL REGULATOR CECR"/>
    <property type="match status" value="1"/>
</dbReference>
<dbReference type="InterPro" id="IPR023772">
    <property type="entry name" value="DNA-bd_HTH_TetR-type_CS"/>
</dbReference>
<dbReference type="RefSeq" id="WP_267777393.1">
    <property type="nucleotide sequence ID" value="NZ_JAPNKE010000002.1"/>
</dbReference>
<dbReference type="InterPro" id="IPR001647">
    <property type="entry name" value="HTH_TetR"/>
</dbReference>
<evidence type="ECO:0000259" key="5">
    <source>
        <dbReference type="PROSITE" id="PS50977"/>
    </source>
</evidence>
<evidence type="ECO:0000313" key="6">
    <source>
        <dbReference type="EMBL" id="MCY1013444.1"/>
    </source>
</evidence>
<dbReference type="FunFam" id="1.10.10.60:FF:000141">
    <property type="entry name" value="TetR family transcriptional regulator"/>
    <property type="match status" value="1"/>
</dbReference>
<evidence type="ECO:0000256" key="2">
    <source>
        <dbReference type="ARBA" id="ARBA00023125"/>
    </source>
</evidence>
<keyword evidence="7" id="KW-1185">Reference proteome</keyword>
<dbReference type="Proteomes" id="UP001150924">
    <property type="component" value="Unassembled WGS sequence"/>
</dbReference>
<evidence type="ECO:0000256" key="4">
    <source>
        <dbReference type="PROSITE-ProRule" id="PRU00335"/>
    </source>
</evidence>
<dbReference type="PRINTS" id="PR00455">
    <property type="entry name" value="HTHTETR"/>
</dbReference>
<dbReference type="GO" id="GO:0000976">
    <property type="term" value="F:transcription cis-regulatory region binding"/>
    <property type="evidence" value="ECO:0007669"/>
    <property type="project" value="TreeGrafter"/>
</dbReference>
<dbReference type="SUPFAM" id="SSF46689">
    <property type="entry name" value="Homeodomain-like"/>
    <property type="match status" value="1"/>
</dbReference>
<gene>
    <name evidence="6" type="ORF">OV079_49545</name>
</gene>
<evidence type="ECO:0000256" key="3">
    <source>
        <dbReference type="ARBA" id="ARBA00023163"/>
    </source>
</evidence>
<dbReference type="AlphaFoldDB" id="A0A9X3EZU7"/>